<name>A0A7W6BU83_9HYPH</name>
<dbReference type="AlphaFoldDB" id="A0A7W6BU83"/>
<evidence type="ECO:0000313" key="3">
    <source>
        <dbReference type="Proteomes" id="UP000531216"/>
    </source>
</evidence>
<sequence>MSNIPLENADPSRPDPEAEEMAAKHNISVEDAKRHLREQKHDGAAADGAAETEKRESSQ</sequence>
<gene>
    <name evidence="2" type="ORF">GGR05_000861</name>
</gene>
<dbReference type="Proteomes" id="UP000531216">
    <property type="component" value="Unassembled WGS sequence"/>
</dbReference>
<feature type="region of interest" description="Disordered" evidence="1">
    <location>
        <begin position="1"/>
        <end position="59"/>
    </location>
</feature>
<evidence type="ECO:0008006" key="4">
    <source>
        <dbReference type="Google" id="ProtNLM"/>
    </source>
</evidence>
<dbReference type="EMBL" id="JACIDO010000001">
    <property type="protein sequence ID" value="MBB3934750.1"/>
    <property type="molecule type" value="Genomic_DNA"/>
</dbReference>
<evidence type="ECO:0000256" key="1">
    <source>
        <dbReference type="SAM" id="MobiDB-lite"/>
    </source>
</evidence>
<evidence type="ECO:0000313" key="2">
    <source>
        <dbReference type="EMBL" id="MBB3934750.1"/>
    </source>
</evidence>
<reference evidence="2 3" key="1">
    <citation type="submission" date="2020-08" db="EMBL/GenBank/DDBJ databases">
        <title>Genomic Encyclopedia of Type Strains, Phase IV (KMG-IV): sequencing the most valuable type-strain genomes for metagenomic binning, comparative biology and taxonomic classification.</title>
        <authorList>
            <person name="Goeker M."/>
        </authorList>
    </citation>
    <scope>NUCLEOTIDE SEQUENCE [LARGE SCALE GENOMIC DNA]</scope>
    <source>
        <strain evidence="2 3">DSM 25024</strain>
    </source>
</reference>
<dbReference type="OrthoDB" id="7908380at2"/>
<feature type="compositionally biased region" description="Basic and acidic residues" evidence="1">
    <location>
        <begin position="10"/>
        <end position="44"/>
    </location>
</feature>
<dbReference type="RefSeq" id="WP_090957919.1">
    <property type="nucleotide sequence ID" value="NZ_CP181348.1"/>
</dbReference>
<accession>A0A7W6BU83</accession>
<protein>
    <recommendedName>
        <fullName evidence="4">DUF3606 domain-containing protein</fullName>
    </recommendedName>
</protein>
<proteinExistence type="predicted"/>
<comment type="caution">
    <text evidence="2">The sequence shown here is derived from an EMBL/GenBank/DDBJ whole genome shotgun (WGS) entry which is preliminary data.</text>
</comment>
<organism evidence="2 3">
    <name type="scientific">Aureimonas phyllosphaerae</name>
    <dbReference type="NCBI Taxonomy" id="1166078"/>
    <lineage>
        <taxon>Bacteria</taxon>
        <taxon>Pseudomonadati</taxon>
        <taxon>Pseudomonadota</taxon>
        <taxon>Alphaproteobacteria</taxon>
        <taxon>Hyphomicrobiales</taxon>
        <taxon>Aurantimonadaceae</taxon>
        <taxon>Aureimonas</taxon>
    </lineage>
</organism>
<keyword evidence="3" id="KW-1185">Reference proteome</keyword>